<dbReference type="Proteomes" id="UP001630127">
    <property type="component" value="Unassembled WGS sequence"/>
</dbReference>
<dbReference type="EMBL" id="JBJUIK010000002">
    <property type="protein sequence ID" value="KAL3534549.1"/>
    <property type="molecule type" value="Genomic_DNA"/>
</dbReference>
<keyword evidence="1" id="KW-0472">Membrane</keyword>
<reference evidence="2 3" key="1">
    <citation type="submission" date="2024-11" db="EMBL/GenBank/DDBJ databases">
        <title>A near-complete genome assembly of Cinchona calisaya.</title>
        <authorList>
            <person name="Lian D.C."/>
            <person name="Zhao X.W."/>
            <person name="Wei L."/>
        </authorList>
    </citation>
    <scope>NUCLEOTIDE SEQUENCE [LARGE SCALE GENOMIC DNA]</scope>
    <source>
        <tissue evidence="2">Nenye</tissue>
    </source>
</reference>
<comment type="caution">
    <text evidence="2">The sequence shown here is derived from an EMBL/GenBank/DDBJ whole genome shotgun (WGS) entry which is preliminary data.</text>
</comment>
<feature type="transmembrane region" description="Helical" evidence="1">
    <location>
        <begin position="26"/>
        <end position="48"/>
    </location>
</feature>
<sequence length="105" mass="12215">MYKCNKTRNDISRVPGLSLQSKTQGLMLILLFAIKIFTLLLFISANVFQNLYFSSDAKHERGNVTGKTTHNILCVEENRIKERNELLEILPFTHKFTRIFRVLLT</sequence>
<keyword evidence="3" id="KW-1185">Reference proteome</keyword>
<evidence type="ECO:0000313" key="2">
    <source>
        <dbReference type="EMBL" id="KAL3534549.1"/>
    </source>
</evidence>
<evidence type="ECO:0000313" key="3">
    <source>
        <dbReference type="Proteomes" id="UP001630127"/>
    </source>
</evidence>
<keyword evidence="1" id="KW-0812">Transmembrane</keyword>
<keyword evidence="1" id="KW-1133">Transmembrane helix</keyword>
<proteinExistence type="predicted"/>
<evidence type="ECO:0000256" key="1">
    <source>
        <dbReference type="SAM" id="Phobius"/>
    </source>
</evidence>
<organism evidence="2 3">
    <name type="scientific">Cinchona calisaya</name>
    <dbReference type="NCBI Taxonomy" id="153742"/>
    <lineage>
        <taxon>Eukaryota</taxon>
        <taxon>Viridiplantae</taxon>
        <taxon>Streptophyta</taxon>
        <taxon>Embryophyta</taxon>
        <taxon>Tracheophyta</taxon>
        <taxon>Spermatophyta</taxon>
        <taxon>Magnoliopsida</taxon>
        <taxon>eudicotyledons</taxon>
        <taxon>Gunneridae</taxon>
        <taxon>Pentapetalae</taxon>
        <taxon>asterids</taxon>
        <taxon>lamiids</taxon>
        <taxon>Gentianales</taxon>
        <taxon>Rubiaceae</taxon>
        <taxon>Cinchonoideae</taxon>
        <taxon>Cinchoneae</taxon>
        <taxon>Cinchona</taxon>
    </lineage>
</organism>
<accession>A0ABD3ATQ8</accession>
<gene>
    <name evidence="2" type="ORF">ACH5RR_003010</name>
</gene>
<protein>
    <submittedName>
        <fullName evidence="2">Uncharacterized protein</fullName>
    </submittedName>
</protein>
<name>A0ABD3ATQ8_9GENT</name>
<dbReference type="AlphaFoldDB" id="A0ABD3ATQ8"/>